<evidence type="ECO:0000313" key="5">
    <source>
        <dbReference type="WBParaSite" id="HNAJ_0001057301-mRNA-1"/>
    </source>
</evidence>
<feature type="region of interest" description="Disordered" evidence="1">
    <location>
        <begin position="28"/>
        <end position="48"/>
    </location>
</feature>
<evidence type="ECO:0000313" key="4">
    <source>
        <dbReference type="Proteomes" id="UP000278807"/>
    </source>
</evidence>
<protein>
    <submittedName>
        <fullName evidence="5">Aa_trans domain-containing protein</fullName>
    </submittedName>
</protein>
<feature type="compositionally biased region" description="Basic and acidic residues" evidence="1">
    <location>
        <begin position="32"/>
        <end position="43"/>
    </location>
</feature>
<keyword evidence="4" id="KW-1185">Reference proteome</keyword>
<dbReference type="OrthoDB" id="1045822at2759"/>
<keyword evidence="2" id="KW-0812">Transmembrane</keyword>
<dbReference type="WBParaSite" id="HNAJ_0001057301-mRNA-1">
    <property type="protein sequence ID" value="HNAJ_0001057301-mRNA-1"/>
    <property type="gene ID" value="HNAJ_0001057301"/>
</dbReference>
<reference evidence="3 4" key="2">
    <citation type="submission" date="2018-11" db="EMBL/GenBank/DDBJ databases">
        <authorList>
            <consortium name="Pathogen Informatics"/>
        </authorList>
    </citation>
    <scope>NUCLEOTIDE SEQUENCE [LARGE SCALE GENOMIC DNA]</scope>
</reference>
<keyword evidence="2" id="KW-1133">Transmembrane helix</keyword>
<evidence type="ECO:0000256" key="1">
    <source>
        <dbReference type="SAM" id="MobiDB-lite"/>
    </source>
</evidence>
<evidence type="ECO:0000256" key="2">
    <source>
        <dbReference type="SAM" id="Phobius"/>
    </source>
</evidence>
<accession>A0A0R3TSF3</accession>
<gene>
    <name evidence="3" type="ORF">HNAJ_LOCUS10568</name>
</gene>
<sequence>MTDSSEREFTLITDATITTATELTSNVSNRAKQPELAKNKREYPTPPPLRPNRFRYSLFVITTYVGFGNSVENIFRGMGYHMPISLLCAVMNVPTATLCMCPCVLTKLRRKFRKKNDIKGSCLMDCFLSFTLFCCVAAQLLTEARGVIIDRKRGTNQETEEEDDEEE</sequence>
<name>A0A0R3TSF3_RODNA</name>
<reference evidence="5" key="1">
    <citation type="submission" date="2017-02" db="UniProtKB">
        <authorList>
            <consortium name="WormBaseParasite"/>
        </authorList>
    </citation>
    <scope>IDENTIFICATION</scope>
</reference>
<proteinExistence type="predicted"/>
<dbReference type="AlphaFoldDB" id="A0A0R3TSF3"/>
<dbReference type="Proteomes" id="UP000278807">
    <property type="component" value="Unassembled WGS sequence"/>
</dbReference>
<keyword evidence="2" id="KW-0472">Membrane</keyword>
<evidence type="ECO:0000313" key="3">
    <source>
        <dbReference type="EMBL" id="VDO08268.1"/>
    </source>
</evidence>
<feature type="transmembrane region" description="Helical" evidence="2">
    <location>
        <begin position="81"/>
        <end position="101"/>
    </location>
</feature>
<organism evidence="5">
    <name type="scientific">Rodentolepis nana</name>
    <name type="common">Dwarf tapeworm</name>
    <name type="synonym">Hymenolepis nana</name>
    <dbReference type="NCBI Taxonomy" id="102285"/>
    <lineage>
        <taxon>Eukaryota</taxon>
        <taxon>Metazoa</taxon>
        <taxon>Spiralia</taxon>
        <taxon>Lophotrochozoa</taxon>
        <taxon>Platyhelminthes</taxon>
        <taxon>Cestoda</taxon>
        <taxon>Eucestoda</taxon>
        <taxon>Cyclophyllidea</taxon>
        <taxon>Hymenolepididae</taxon>
        <taxon>Rodentolepis</taxon>
    </lineage>
</organism>
<dbReference type="EMBL" id="UZAE01013108">
    <property type="protein sequence ID" value="VDO08268.1"/>
    <property type="molecule type" value="Genomic_DNA"/>
</dbReference>